<dbReference type="PROSITE" id="PS51354">
    <property type="entry name" value="GLUTAREDOXIN_2"/>
    <property type="match status" value="1"/>
</dbReference>
<dbReference type="Gene3D" id="3.40.30.10">
    <property type="entry name" value="Glutaredoxin"/>
    <property type="match status" value="1"/>
</dbReference>
<protein>
    <submittedName>
        <fullName evidence="2">NrdH-redoxin</fullName>
    </submittedName>
</protein>
<dbReference type="InterPro" id="IPR036249">
    <property type="entry name" value="Thioredoxin-like_sf"/>
</dbReference>
<dbReference type="Pfam" id="PF00462">
    <property type="entry name" value="Glutaredoxin"/>
    <property type="match status" value="1"/>
</dbReference>
<dbReference type="SUPFAM" id="SSF52833">
    <property type="entry name" value="Thioredoxin-like"/>
    <property type="match status" value="1"/>
</dbReference>
<feature type="domain" description="Glutaredoxin" evidence="1">
    <location>
        <begin position="4"/>
        <end position="63"/>
    </location>
</feature>
<gene>
    <name evidence="2" type="ORF">A3F97_02995</name>
</gene>
<comment type="caution">
    <text evidence="2">The sequence shown here is derived from an EMBL/GenBank/DDBJ whole genome shotgun (WGS) entry which is preliminary data.</text>
</comment>
<dbReference type="NCBIfam" id="NF041212">
    <property type="entry name" value="Uxx_star"/>
    <property type="match status" value="1"/>
</dbReference>
<dbReference type="Proteomes" id="UP000176826">
    <property type="component" value="Unassembled WGS sequence"/>
</dbReference>
<evidence type="ECO:0000259" key="1">
    <source>
        <dbReference type="Pfam" id="PF00462"/>
    </source>
</evidence>
<dbReference type="InterPro" id="IPR002109">
    <property type="entry name" value="Glutaredoxin"/>
</dbReference>
<accession>A0A1F6YDH1</accession>
<dbReference type="EMBL" id="MFVT01000003">
    <property type="protein sequence ID" value="OGJ04431.1"/>
    <property type="molecule type" value="Genomic_DNA"/>
</dbReference>
<dbReference type="PANTHER" id="PTHR34386">
    <property type="entry name" value="GLUTAREDOXIN"/>
    <property type="match status" value="1"/>
</dbReference>
<dbReference type="GO" id="GO:0009055">
    <property type="term" value="F:electron transfer activity"/>
    <property type="evidence" value="ECO:0007669"/>
    <property type="project" value="TreeGrafter"/>
</dbReference>
<evidence type="ECO:0000313" key="2">
    <source>
        <dbReference type="EMBL" id="OGJ04431.1"/>
    </source>
</evidence>
<dbReference type="PANTHER" id="PTHR34386:SF1">
    <property type="entry name" value="GLUTAREDOXIN-LIKE PROTEIN NRDH"/>
    <property type="match status" value="1"/>
</dbReference>
<name>A0A1F6YDH1_9BACT</name>
<reference evidence="2 3" key="1">
    <citation type="journal article" date="2016" name="Nat. Commun.">
        <title>Thousands of microbial genomes shed light on interconnected biogeochemical processes in an aquifer system.</title>
        <authorList>
            <person name="Anantharaman K."/>
            <person name="Brown C.T."/>
            <person name="Hug L.A."/>
            <person name="Sharon I."/>
            <person name="Castelle C.J."/>
            <person name="Probst A.J."/>
            <person name="Thomas B.C."/>
            <person name="Singh A."/>
            <person name="Wilkins M.J."/>
            <person name="Karaoz U."/>
            <person name="Brodie E.L."/>
            <person name="Williams K.H."/>
            <person name="Hubbard S.S."/>
            <person name="Banfield J.F."/>
        </authorList>
    </citation>
    <scope>NUCLEOTIDE SEQUENCE [LARGE SCALE GENOMIC DNA]</scope>
</reference>
<dbReference type="CDD" id="cd02976">
    <property type="entry name" value="NrdH"/>
    <property type="match status" value="1"/>
</dbReference>
<sequence>MKEVKIYTTPVCSYCKMAKDLFQKNNIQFTEYNVATDVKAREEMVQRSGQLGVPVIFVNDDIVVGFDREKLSRLLEIK</sequence>
<dbReference type="AlphaFoldDB" id="A0A1F6YDH1"/>
<dbReference type="InterPro" id="IPR011911">
    <property type="entry name" value="GlrX_YruB"/>
</dbReference>
<dbReference type="NCBIfam" id="TIGR02196">
    <property type="entry name" value="GlrX_YruB"/>
    <property type="match status" value="1"/>
</dbReference>
<dbReference type="InterPro" id="IPR051548">
    <property type="entry name" value="Grx-like_ET"/>
</dbReference>
<proteinExistence type="predicted"/>
<evidence type="ECO:0000313" key="3">
    <source>
        <dbReference type="Proteomes" id="UP000176826"/>
    </source>
</evidence>
<dbReference type="GO" id="GO:0045454">
    <property type="term" value="P:cell redox homeostasis"/>
    <property type="evidence" value="ECO:0007669"/>
    <property type="project" value="TreeGrafter"/>
</dbReference>
<organism evidence="2 3">
    <name type="scientific">Candidatus Nomurabacteria bacterium RIFCSPLOWO2_12_FULL_41_10</name>
    <dbReference type="NCBI Taxonomy" id="1801795"/>
    <lineage>
        <taxon>Bacteria</taxon>
        <taxon>Candidatus Nomuraibacteriota</taxon>
    </lineage>
</organism>